<proteinExistence type="predicted"/>
<sequence length="148" mass="16981">MAVVGFHHLEELFRRGASLDIKKGHAKEVTDIVEQKLYDLLLMGQKAAKYNGRDVIWKYDLPITKGLEETINEFKKLEQELDLKDILDRLATYPPLLELEAELEKSLPEIVGGLTLVLARIMKKIDEENRAVSHELIEKAKEIMDLTL</sequence>
<dbReference type="Pfam" id="PF09123">
    <property type="entry name" value="DUF1931"/>
    <property type="match status" value="1"/>
</dbReference>
<dbReference type="SUPFAM" id="SSF47113">
    <property type="entry name" value="Histone-fold"/>
    <property type="match status" value="1"/>
</dbReference>
<evidence type="ECO:0000313" key="1">
    <source>
        <dbReference type="EMBL" id="SMC08689.1"/>
    </source>
</evidence>
<dbReference type="Proteomes" id="UP000192602">
    <property type="component" value="Unassembled WGS sequence"/>
</dbReference>
<dbReference type="GO" id="GO:0046982">
    <property type="term" value="F:protein heterodimerization activity"/>
    <property type="evidence" value="ECO:0007669"/>
    <property type="project" value="InterPro"/>
</dbReference>
<organism evidence="1 2">
    <name type="scientific">Nitratiruptor tergarcus DSM 16512</name>
    <dbReference type="NCBI Taxonomy" id="1069081"/>
    <lineage>
        <taxon>Bacteria</taxon>
        <taxon>Pseudomonadati</taxon>
        <taxon>Campylobacterota</taxon>
        <taxon>Epsilonproteobacteria</taxon>
        <taxon>Nautiliales</taxon>
        <taxon>Nitratiruptoraceae</taxon>
        <taxon>Nitratiruptor</taxon>
    </lineage>
</organism>
<protein>
    <recommendedName>
        <fullName evidence="3">DUF1931 family protein</fullName>
    </recommendedName>
</protein>
<dbReference type="InterPro" id="IPR015207">
    <property type="entry name" value="DUF1931"/>
</dbReference>
<dbReference type="AlphaFoldDB" id="A0A1W1WR53"/>
<dbReference type="EMBL" id="FWWZ01000001">
    <property type="protein sequence ID" value="SMC08689.1"/>
    <property type="molecule type" value="Genomic_DNA"/>
</dbReference>
<gene>
    <name evidence="1" type="ORF">SAMN05660197_0453</name>
</gene>
<keyword evidence="2" id="KW-1185">Reference proteome</keyword>
<evidence type="ECO:0008006" key="3">
    <source>
        <dbReference type="Google" id="ProtNLM"/>
    </source>
</evidence>
<dbReference type="InterPro" id="IPR009072">
    <property type="entry name" value="Histone-fold"/>
</dbReference>
<dbReference type="CDD" id="cd22922">
    <property type="entry name" value="HFD_Aq328-like_rpt1"/>
    <property type="match status" value="1"/>
</dbReference>
<dbReference type="STRING" id="1069081.SAMN05660197_0453"/>
<dbReference type="RefSeq" id="WP_084274958.1">
    <property type="nucleotide sequence ID" value="NZ_AP026671.1"/>
</dbReference>
<reference evidence="2" key="1">
    <citation type="submission" date="2017-04" db="EMBL/GenBank/DDBJ databases">
        <authorList>
            <person name="Varghese N."/>
            <person name="Submissions S."/>
        </authorList>
    </citation>
    <scope>NUCLEOTIDE SEQUENCE [LARGE SCALE GENOMIC DNA]</scope>
    <source>
        <strain evidence="2">DSM 16512</strain>
    </source>
</reference>
<dbReference type="CDD" id="cd22923">
    <property type="entry name" value="HFD_Aq328-like_rpt2"/>
    <property type="match status" value="1"/>
</dbReference>
<dbReference type="Gene3D" id="1.10.20.10">
    <property type="entry name" value="Histone, subunit A"/>
    <property type="match status" value="1"/>
</dbReference>
<accession>A0A1W1WR53</accession>
<evidence type="ECO:0000313" key="2">
    <source>
        <dbReference type="Proteomes" id="UP000192602"/>
    </source>
</evidence>
<name>A0A1W1WR53_9BACT</name>
<dbReference type="OrthoDB" id="14134at2"/>